<gene>
    <name evidence="1" type="ORF">SPJ1_1997</name>
</gene>
<dbReference type="Proteomes" id="UP000011769">
    <property type="component" value="Unassembled WGS sequence"/>
</dbReference>
<comment type="caution">
    <text evidence="1">The sequence shown here is derived from an EMBL/GenBank/DDBJ whole genome shotgun (WGS) entry which is preliminary data.</text>
</comment>
<organism evidence="1 2">
    <name type="scientific">Streptococcus parauberis KRS-02083</name>
    <dbReference type="NCBI Taxonomy" id="1207545"/>
    <lineage>
        <taxon>Bacteria</taxon>
        <taxon>Bacillati</taxon>
        <taxon>Bacillota</taxon>
        <taxon>Bacilli</taxon>
        <taxon>Lactobacillales</taxon>
        <taxon>Streptococcaceae</taxon>
        <taxon>Streptococcus</taxon>
    </lineage>
</organism>
<name>A0ABP2SW80_9STRE</name>
<accession>A0ABP2SW80</accession>
<protein>
    <submittedName>
        <fullName evidence="1">Uncharacterized protein</fullName>
    </submittedName>
</protein>
<proteinExistence type="predicted"/>
<sequence length="43" mass="4696">MKILSAAEKTGFNALVSTEIISKSNIVLIIQAIVKVKNKESKH</sequence>
<evidence type="ECO:0000313" key="1">
    <source>
        <dbReference type="EMBL" id="EMG24738.1"/>
    </source>
</evidence>
<reference evidence="1 2" key="1">
    <citation type="journal article" date="2013" name="PLoS ONE">
        <title>Comparative Genomic Characterization of Three Streptococcus parauberis Strains in Fish Pathogen, as Assessed by Wide-Genome Analyses.</title>
        <authorList>
            <person name="Nho S.W."/>
            <person name="Hikima J."/>
            <person name="Park S.B."/>
            <person name="Jang H.B."/>
            <person name="Cha I.S."/>
            <person name="Yasuike M."/>
            <person name="Nakamura Y."/>
            <person name="Fujiwara A."/>
            <person name="Sano M."/>
            <person name="Kanai K."/>
            <person name="Kondo H."/>
            <person name="Hirono I."/>
            <person name="Takeyama H."/>
            <person name="Aoki T."/>
            <person name="Jung T.S."/>
        </authorList>
    </citation>
    <scope>NUCLEOTIDE SEQUENCE [LARGE SCALE GENOMIC DNA]</scope>
    <source>
        <strain evidence="1 2">KRS-02083</strain>
    </source>
</reference>
<keyword evidence="2" id="KW-1185">Reference proteome</keyword>
<evidence type="ECO:0000313" key="2">
    <source>
        <dbReference type="Proteomes" id="UP000011769"/>
    </source>
</evidence>
<dbReference type="EMBL" id="ALYM01000008">
    <property type="protein sequence ID" value="EMG24738.1"/>
    <property type="molecule type" value="Genomic_DNA"/>
</dbReference>